<dbReference type="SUPFAM" id="SSF51735">
    <property type="entry name" value="NAD(P)-binding Rossmann-fold domains"/>
    <property type="match status" value="1"/>
</dbReference>
<accession>A0A5S4ZXJ3</accession>
<dbReference type="FunFam" id="3.40.50.720:FF:000037">
    <property type="entry name" value="3-oxoacyl-[acyl-carrier-protein] reductase FabG"/>
    <property type="match status" value="1"/>
</dbReference>
<evidence type="ECO:0000313" key="16">
    <source>
        <dbReference type="EMBL" id="TYO97413.1"/>
    </source>
</evidence>
<dbReference type="AlphaFoldDB" id="A0A5S4ZXJ3"/>
<feature type="binding site" evidence="13">
    <location>
        <begin position="12"/>
        <end position="15"/>
    </location>
    <ligand>
        <name>NADP(+)</name>
        <dbReference type="ChEBI" id="CHEBI:58349"/>
    </ligand>
</feature>
<keyword evidence="7 14" id="KW-0560">Oxidoreductase</keyword>
<evidence type="ECO:0000256" key="5">
    <source>
        <dbReference type="ARBA" id="ARBA00022832"/>
    </source>
</evidence>
<feature type="domain" description="Ketoreductase" evidence="15">
    <location>
        <begin position="6"/>
        <end position="191"/>
    </location>
</feature>
<feature type="binding site" evidence="13">
    <location>
        <begin position="155"/>
        <end position="159"/>
    </location>
    <ligand>
        <name>NADP(+)</name>
        <dbReference type="ChEBI" id="CHEBI:58349"/>
    </ligand>
</feature>
<evidence type="ECO:0000256" key="11">
    <source>
        <dbReference type="ARBA" id="ARBA00048508"/>
    </source>
</evidence>
<keyword evidence="4 14" id="KW-0444">Lipid biosynthesis</keyword>
<feature type="binding site" evidence="13">
    <location>
        <position position="90"/>
    </location>
    <ligand>
        <name>NADP(+)</name>
        <dbReference type="ChEBI" id="CHEBI:58349"/>
    </ligand>
</feature>
<dbReference type="InterPro" id="IPR002347">
    <property type="entry name" value="SDR_fam"/>
</dbReference>
<comment type="pathway">
    <text evidence="2 14">Lipid metabolism; fatty acid biosynthesis.</text>
</comment>
<dbReference type="Pfam" id="PF13561">
    <property type="entry name" value="adh_short_C2"/>
    <property type="match status" value="1"/>
</dbReference>
<dbReference type="NCBIfam" id="NF004200">
    <property type="entry name" value="PRK05653.1-5"/>
    <property type="match status" value="1"/>
</dbReference>
<evidence type="ECO:0000256" key="10">
    <source>
        <dbReference type="ARBA" id="ARBA00023221"/>
    </source>
</evidence>
<reference evidence="16 17" key="1">
    <citation type="submission" date="2019-07" db="EMBL/GenBank/DDBJ databases">
        <title>Genomic Encyclopedia of Type Strains, Phase I: the one thousand microbial genomes (KMG-I) project.</title>
        <authorList>
            <person name="Kyrpides N."/>
        </authorList>
    </citation>
    <scope>NUCLEOTIDE SEQUENCE [LARGE SCALE GENOMIC DNA]</scope>
    <source>
        <strain evidence="16 17">DSM 6562</strain>
    </source>
</reference>
<dbReference type="GO" id="GO:0051287">
    <property type="term" value="F:NAD binding"/>
    <property type="evidence" value="ECO:0007669"/>
    <property type="project" value="UniProtKB-UniRule"/>
</dbReference>
<evidence type="ECO:0000256" key="14">
    <source>
        <dbReference type="RuleBase" id="RU366074"/>
    </source>
</evidence>
<evidence type="ECO:0000256" key="8">
    <source>
        <dbReference type="ARBA" id="ARBA00023098"/>
    </source>
</evidence>
<dbReference type="EMBL" id="VNHM01000002">
    <property type="protein sequence ID" value="TYO97413.1"/>
    <property type="molecule type" value="Genomic_DNA"/>
</dbReference>
<dbReference type="GO" id="GO:0004316">
    <property type="term" value="F:3-oxoacyl-[acyl-carrier-protein] reductase (NADPH) activity"/>
    <property type="evidence" value="ECO:0007669"/>
    <property type="project" value="UniProtKB-UniRule"/>
</dbReference>
<evidence type="ECO:0000256" key="2">
    <source>
        <dbReference type="ARBA" id="ARBA00005194"/>
    </source>
</evidence>
<dbReference type="PANTHER" id="PTHR42879:SF2">
    <property type="entry name" value="3-OXOACYL-[ACYL-CARRIER-PROTEIN] REDUCTASE FABG"/>
    <property type="match status" value="1"/>
</dbReference>
<comment type="subunit">
    <text evidence="14">Homotetramer.</text>
</comment>
<dbReference type="PANTHER" id="PTHR42879">
    <property type="entry name" value="3-OXOACYL-(ACYL-CARRIER-PROTEIN) REDUCTASE"/>
    <property type="match status" value="1"/>
</dbReference>
<evidence type="ECO:0000256" key="13">
    <source>
        <dbReference type="PIRSR" id="PIRSR611284-2"/>
    </source>
</evidence>
<evidence type="ECO:0000259" key="15">
    <source>
        <dbReference type="SMART" id="SM00822"/>
    </source>
</evidence>
<gene>
    <name evidence="16" type="ORF">LX24_00608</name>
</gene>
<keyword evidence="10" id="KW-0753">Steroid metabolism</keyword>
<dbReference type="PROSITE" id="PS00061">
    <property type="entry name" value="ADH_SHORT"/>
    <property type="match status" value="1"/>
</dbReference>
<dbReference type="InterPro" id="IPR020904">
    <property type="entry name" value="Sc_DH/Rdtase_CS"/>
</dbReference>
<evidence type="ECO:0000256" key="7">
    <source>
        <dbReference type="ARBA" id="ARBA00023002"/>
    </source>
</evidence>
<evidence type="ECO:0000256" key="3">
    <source>
        <dbReference type="ARBA" id="ARBA00006484"/>
    </source>
</evidence>
<comment type="similarity">
    <text evidence="3 14">Belongs to the short-chain dehydrogenases/reductases (SDR) family.</text>
</comment>
<dbReference type="NCBIfam" id="NF005559">
    <property type="entry name" value="PRK07231.1"/>
    <property type="match status" value="1"/>
</dbReference>
<dbReference type="RefSeq" id="WP_166510651.1">
    <property type="nucleotide sequence ID" value="NZ_VNHM01000002.1"/>
</dbReference>
<protein>
    <recommendedName>
        <fullName evidence="14">3-oxoacyl-[acyl-carrier-protein] reductase</fullName>
        <ecNumber evidence="14">1.1.1.100</ecNumber>
    </recommendedName>
</protein>
<evidence type="ECO:0000256" key="6">
    <source>
        <dbReference type="ARBA" id="ARBA00022857"/>
    </source>
</evidence>
<dbReference type="InterPro" id="IPR011284">
    <property type="entry name" value="3oxo_ACP_reduc"/>
</dbReference>
<dbReference type="GO" id="GO:0006633">
    <property type="term" value="P:fatty acid biosynthetic process"/>
    <property type="evidence" value="ECO:0007669"/>
    <property type="project" value="UniProtKB-UniPathway"/>
</dbReference>
<dbReference type="CDD" id="cd05333">
    <property type="entry name" value="BKR_SDR_c"/>
    <property type="match status" value="1"/>
</dbReference>
<keyword evidence="8 14" id="KW-0443">Lipid metabolism</keyword>
<name>A0A5S4ZXJ3_9FIRM</name>
<dbReference type="NCBIfam" id="NF009466">
    <property type="entry name" value="PRK12826.1-2"/>
    <property type="match status" value="1"/>
</dbReference>
<evidence type="ECO:0000256" key="9">
    <source>
        <dbReference type="ARBA" id="ARBA00023160"/>
    </source>
</evidence>
<dbReference type="EC" id="1.1.1.100" evidence="14"/>
<dbReference type="Proteomes" id="UP000323166">
    <property type="component" value="Unassembled WGS sequence"/>
</dbReference>
<comment type="function">
    <text evidence="1 14">Catalyzes the NADPH-dependent reduction of beta-ketoacyl-ACP substrates to beta-hydroxyacyl-ACP products, the first reductive step in the elongation cycle of fatty acid biosynthesis.</text>
</comment>
<evidence type="ECO:0000256" key="4">
    <source>
        <dbReference type="ARBA" id="ARBA00022516"/>
    </source>
</evidence>
<dbReference type="InterPro" id="IPR050259">
    <property type="entry name" value="SDR"/>
</dbReference>
<dbReference type="PRINTS" id="PR00080">
    <property type="entry name" value="SDRFAMILY"/>
</dbReference>
<dbReference type="PRINTS" id="PR00081">
    <property type="entry name" value="GDHRDH"/>
</dbReference>
<feature type="binding site" evidence="13">
    <location>
        <position position="188"/>
    </location>
    <ligand>
        <name>NADP(+)</name>
        <dbReference type="ChEBI" id="CHEBI:58349"/>
    </ligand>
</feature>
<dbReference type="NCBIfam" id="TIGR01830">
    <property type="entry name" value="3oxo_ACP_reduc"/>
    <property type="match status" value="1"/>
</dbReference>
<proteinExistence type="inferred from homology"/>
<sequence length="247" mass="25785">MDLGGKVAVVTGASRGIGRAVALALAERGCHVVVNYAGNTGAAEETASRVRGLGVRALVIKTDVADQEQVNAMMKQVLQEFGRIDILVNNAGITRDNLLPRLQEQDWDAVLNTNLKGAYHCARAVLRPMLKARWGRIINISSVVALSGNPGQTNYAAAKAGLIGFTKSLAREIGSRNITVNAVAPGYIATDMTAGLTEENKSQMLNSIPLGRLGTPEDVAAAVAFLAGDGAGYITGQVLVVDGGMAM</sequence>
<keyword evidence="5 14" id="KW-0276">Fatty acid metabolism</keyword>
<dbReference type="Gene3D" id="3.40.50.720">
    <property type="entry name" value="NAD(P)-binding Rossmann-like Domain"/>
    <property type="match status" value="1"/>
</dbReference>
<evidence type="ECO:0000256" key="1">
    <source>
        <dbReference type="ARBA" id="ARBA00002607"/>
    </source>
</evidence>
<comment type="caution">
    <text evidence="16">The sequence shown here is derived from an EMBL/GenBank/DDBJ whole genome shotgun (WGS) entry which is preliminary data.</text>
</comment>
<dbReference type="SMART" id="SM00822">
    <property type="entry name" value="PKS_KR"/>
    <property type="match status" value="1"/>
</dbReference>
<evidence type="ECO:0000256" key="12">
    <source>
        <dbReference type="PIRSR" id="PIRSR611284-1"/>
    </source>
</evidence>
<dbReference type="NCBIfam" id="NF009464">
    <property type="entry name" value="PRK12824.1"/>
    <property type="match status" value="1"/>
</dbReference>
<evidence type="ECO:0000313" key="17">
    <source>
        <dbReference type="Proteomes" id="UP000323166"/>
    </source>
</evidence>
<keyword evidence="9 14" id="KW-0275">Fatty acid biosynthesis</keyword>
<dbReference type="InterPro" id="IPR057326">
    <property type="entry name" value="KR_dom"/>
</dbReference>
<organism evidence="16 17">
    <name type="scientific">Desulfallas thermosapovorans DSM 6562</name>
    <dbReference type="NCBI Taxonomy" id="1121431"/>
    <lineage>
        <taxon>Bacteria</taxon>
        <taxon>Bacillati</taxon>
        <taxon>Bacillota</taxon>
        <taxon>Clostridia</taxon>
        <taxon>Eubacteriales</taxon>
        <taxon>Desulfallaceae</taxon>
        <taxon>Desulfallas</taxon>
    </lineage>
</organism>
<keyword evidence="6 13" id="KW-0521">NADP</keyword>
<dbReference type="InterPro" id="IPR036291">
    <property type="entry name" value="NAD(P)-bd_dom_sf"/>
</dbReference>
<dbReference type="UniPathway" id="UPA00094"/>
<comment type="catalytic activity">
    <reaction evidence="11 14">
        <text>a (3R)-hydroxyacyl-[ACP] + NADP(+) = a 3-oxoacyl-[ACP] + NADPH + H(+)</text>
        <dbReference type="Rhea" id="RHEA:17397"/>
        <dbReference type="Rhea" id="RHEA-COMP:9916"/>
        <dbReference type="Rhea" id="RHEA-COMP:9945"/>
        <dbReference type="ChEBI" id="CHEBI:15378"/>
        <dbReference type="ChEBI" id="CHEBI:57783"/>
        <dbReference type="ChEBI" id="CHEBI:58349"/>
        <dbReference type="ChEBI" id="CHEBI:78776"/>
        <dbReference type="ChEBI" id="CHEBI:78827"/>
        <dbReference type="EC" id="1.1.1.100"/>
    </reaction>
</comment>
<keyword evidence="17" id="KW-1185">Reference proteome</keyword>
<feature type="active site" description="Proton acceptor" evidence="12">
    <location>
        <position position="155"/>
    </location>
</feature>
<dbReference type="NCBIfam" id="NF004197">
    <property type="entry name" value="PRK05653.1-1"/>
    <property type="match status" value="1"/>
</dbReference>
<dbReference type="GO" id="GO:0008202">
    <property type="term" value="P:steroid metabolic process"/>
    <property type="evidence" value="ECO:0007669"/>
    <property type="project" value="UniProtKB-KW"/>
</dbReference>